<evidence type="ECO:0000256" key="2">
    <source>
        <dbReference type="ARBA" id="ARBA00004496"/>
    </source>
</evidence>
<dbReference type="GO" id="GO:0005737">
    <property type="term" value="C:cytoplasm"/>
    <property type="evidence" value="ECO:0007669"/>
    <property type="project" value="UniProtKB-SubCell"/>
</dbReference>
<evidence type="ECO:0000313" key="6">
    <source>
        <dbReference type="Proteomes" id="UP000247498"/>
    </source>
</evidence>
<accession>A0A2V0NNU4</accession>
<dbReference type="InterPro" id="IPR045230">
    <property type="entry name" value="MBS1/2-like"/>
</dbReference>
<dbReference type="STRING" id="307507.A0A2V0NNU4"/>
<evidence type="ECO:0000256" key="4">
    <source>
        <dbReference type="ARBA" id="ARBA00023242"/>
    </source>
</evidence>
<dbReference type="AlphaFoldDB" id="A0A2V0NNU4"/>
<evidence type="ECO:0000256" key="1">
    <source>
        <dbReference type="ARBA" id="ARBA00004123"/>
    </source>
</evidence>
<dbReference type="InterPro" id="IPR026939">
    <property type="entry name" value="ZNF706/At2g23090_sf"/>
</dbReference>
<proteinExistence type="predicted"/>
<evidence type="ECO:0000256" key="3">
    <source>
        <dbReference type="ARBA" id="ARBA00022490"/>
    </source>
</evidence>
<dbReference type="SUPFAM" id="SSF118359">
    <property type="entry name" value="Expressed protein At2g23090/F21P24.15"/>
    <property type="match status" value="1"/>
</dbReference>
<dbReference type="PANTHER" id="PTHR21213">
    <property type="entry name" value="GEO09665P1-RELATED"/>
    <property type="match status" value="1"/>
</dbReference>
<protein>
    <submittedName>
        <fullName evidence="5">Uncharacterized protein</fullName>
    </submittedName>
</protein>
<dbReference type="EMBL" id="BDRX01000009">
    <property type="protein sequence ID" value="GBF89271.1"/>
    <property type="molecule type" value="Genomic_DNA"/>
</dbReference>
<reference evidence="5 6" key="1">
    <citation type="journal article" date="2018" name="Sci. Rep.">
        <title>Raphidocelis subcapitata (=Pseudokirchneriella subcapitata) provides an insight into genome evolution and environmental adaptations in the Sphaeropleales.</title>
        <authorList>
            <person name="Suzuki S."/>
            <person name="Yamaguchi H."/>
            <person name="Nakajima N."/>
            <person name="Kawachi M."/>
        </authorList>
    </citation>
    <scope>NUCLEOTIDE SEQUENCE [LARGE SCALE GENOMIC DNA]</scope>
    <source>
        <strain evidence="5 6">NIES-35</strain>
    </source>
</reference>
<dbReference type="PANTHER" id="PTHR21213:SF0">
    <property type="entry name" value="ZINC FINGER PROTEIN 706"/>
    <property type="match status" value="1"/>
</dbReference>
<keyword evidence="4" id="KW-0539">Nucleus</keyword>
<comment type="subcellular location">
    <subcellularLocation>
        <location evidence="2">Cytoplasm</location>
    </subcellularLocation>
    <subcellularLocation>
        <location evidence="1">Nucleus</location>
    </subcellularLocation>
</comment>
<evidence type="ECO:0000313" key="5">
    <source>
        <dbReference type="EMBL" id="GBF89271.1"/>
    </source>
</evidence>
<dbReference type="InParanoid" id="A0A2V0NNU4"/>
<dbReference type="Proteomes" id="UP000247498">
    <property type="component" value="Unassembled WGS sequence"/>
</dbReference>
<comment type="caution">
    <text evidence="5">The sequence shown here is derived from an EMBL/GenBank/DDBJ whole genome shotgun (WGS) entry which is preliminary data.</text>
</comment>
<gene>
    <name evidence="5" type="ORF">Rsub_02148</name>
</gene>
<dbReference type="OrthoDB" id="510420at2759"/>
<sequence length="101" mass="10602">MGKAKPTKHTAAEIKAKVTAATVNKGGGKAGQADRLGGNVGHARYRCPICMLTAPSMKNMESHHESKHPTVAWDESKITDLHAITGGVTTQGVAVRGSKKK</sequence>
<organism evidence="5 6">
    <name type="scientific">Raphidocelis subcapitata</name>
    <dbReference type="NCBI Taxonomy" id="307507"/>
    <lineage>
        <taxon>Eukaryota</taxon>
        <taxon>Viridiplantae</taxon>
        <taxon>Chlorophyta</taxon>
        <taxon>core chlorophytes</taxon>
        <taxon>Chlorophyceae</taxon>
        <taxon>CS clade</taxon>
        <taxon>Sphaeropleales</taxon>
        <taxon>Selenastraceae</taxon>
        <taxon>Raphidocelis</taxon>
    </lineage>
</organism>
<dbReference type="Gene3D" id="4.10.1050.10">
    <property type="entry name" value="At2g23090-like"/>
    <property type="match status" value="1"/>
</dbReference>
<keyword evidence="6" id="KW-1185">Reference proteome</keyword>
<dbReference type="GO" id="GO:0005634">
    <property type="term" value="C:nucleus"/>
    <property type="evidence" value="ECO:0007669"/>
    <property type="project" value="UniProtKB-SubCell"/>
</dbReference>
<dbReference type="FunCoup" id="A0A2V0NNU4">
    <property type="interactions" value="480"/>
</dbReference>
<keyword evidence="3" id="KW-0963">Cytoplasm</keyword>
<name>A0A2V0NNU4_9CHLO</name>